<evidence type="ECO:0000313" key="1">
    <source>
        <dbReference type="EMBL" id="JAD71048.1"/>
    </source>
</evidence>
<protein>
    <submittedName>
        <fullName evidence="1">Uncharacterized protein</fullName>
    </submittedName>
</protein>
<proteinExistence type="predicted"/>
<sequence length="112" mass="12377">MKLSVASIPEKRNQVPRLSSLLITGQGASHALGHRVVKHNILPAKPQVDRAESVELVLGVAAFLWIQEDLYDFCTIQMIPRTLPNDLSWIHDVLQNAVMNRGKSAAARVNNS</sequence>
<reference evidence="1" key="2">
    <citation type="journal article" date="2015" name="Data Brief">
        <title>Shoot transcriptome of the giant reed, Arundo donax.</title>
        <authorList>
            <person name="Barrero R.A."/>
            <person name="Guerrero F.D."/>
            <person name="Moolhuijzen P."/>
            <person name="Goolsby J.A."/>
            <person name="Tidwell J."/>
            <person name="Bellgard S.E."/>
            <person name="Bellgard M.I."/>
        </authorList>
    </citation>
    <scope>NUCLEOTIDE SEQUENCE</scope>
    <source>
        <tissue evidence="1">Shoot tissue taken approximately 20 cm above the soil surface</tissue>
    </source>
</reference>
<name>A0A0A9C9B4_ARUDO</name>
<dbReference type="AlphaFoldDB" id="A0A0A9C9B4"/>
<organism evidence="1">
    <name type="scientific">Arundo donax</name>
    <name type="common">Giant reed</name>
    <name type="synonym">Donax arundinaceus</name>
    <dbReference type="NCBI Taxonomy" id="35708"/>
    <lineage>
        <taxon>Eukaryota</taxon>
        <taxon>Viridiplantae</taxon>
        <taxon>Streptophyta</taxon>
        <taxon>Embryophyta</taxon>
        <taxon>Tracheophyta</taxon>
        <taxon>Spermatophyta</taxon>
        <taxon>Magnoliopsida</taxon>
        <taxon>Liliopsida</taxon>
        <taxon>Poales</taxon>
        <taxon>Poaceae</taxon>
        <taxon>PACMAD clade</taxon>
        <taxon>Arundinoideae</taxon>
        <taxon>Arundineae</taxon>
        <taxon>Arundo</taxon>
    </lineage>
</organism>
<reference evidence="1" key="1">
    <citation type="submission" date="2014-09" db="EMBL/GenBank/DDBJ databases">
        <authorList>
            <person name="Magalhaes I.L.F."/>
            <person name="Oliveira U."/>
            <person name="Santos F.R."/>
            <person name="Vidigal T.H.D.A."/>
            <person name="Brescovit A.D."/>
            <person name="Santos A.J."/>
        </authorList>
    </citation>
    <scope>NUCLEOTIDE SEQUENCE</scope>
    <source>
        <tissue evidence="1">Shoot tissue taken approximately 20 cm above the soil surface</tissue>
    </source>
</reference>
<accession>A0A0A9C9B4</accession>
<dbReference type="EMBL" id="GBRH01226847">
    <property type="protein sequence ID" value="JAD71048.1"/>
    <property type="molecule type" value="Transcribed_RNA"/>
</dbReference>